<feature type="domain" description="BFN" evidence="2">
    <location>
        <begin position="5"/>
        <end position="136"/>
    </location>
</feature>
<organism evidence="3 4">
    <name type="scientific">Nesterenkonia salmonea</name>
    <dbReference type="NCBI Taxonomy" id="1804987"/>
    <lineage>
        <taxon>Bacteria</taxon>
        <taxon>Bacillati</taxon>
        <taxon>Actinomycetota</taxon>
        <taxon>Actinomycetes</taxon>
        <taxon>Micrococcales</taxon>
        <taxon>Micrococcaceae</taxon>
        <taxon>Nesterenkonia</taxon>
    </lineage>
</organism>
<accession>A0A5R9BL78</accession>
<sequence length="185" mass="19852">MDDAQVRLEVMGVRVELPNNQPVLILRGAEPGTETFHVAVVVGPAEAAAVARALQGEVPPRPMTHDLLTNVLESFGRGIAAVEIRLLDMSTYAGYVRLNTGNTIDARASDAIAVAVRAQCPVTMARSTLEAVSVTPRYKTSQSEPTPAARAEAEHLAGKGPISEDEIREFQKYLSDADPEDFGRS</sequence>
<dbReference type="InterPro" id="IPR036104">
    <property type="entry name" value="BFN_sf"/>
</dbReference>
<evidence type="ECO:0000259" key="2">
    <source>
        <dbReference type="PROSITE" id="PS51658"/>
    </source>
</evidence>
<dbReference type="InterPro" id="IPR003729">
    <property type="entry name" value="Bi_nuclease_dom"/>
</dbReference>
<dbReference type="Pfam" id="PF02577">
    <property type="entry name" value="BFN_dom"/>
    <property type="match status" value="1"/>
</dbReference>
<gene>
    <name evidence="3" type="ORF">FEF26_00405</name>
</gene>
<dbReference type="PROSITE" id="PS51658">
    <property type="entry name" value="BFN"/>
    <property type="match status" value="1"/>
</dbReference>
<name>A0A5R9BL78_9MICC</name>
<dbReference type="Proteomes" id="UP000310458">
    <property type="component" value="Unassembled WGS sequence"/>
</dbReference>
<evidence type="ECO:0000256" key="1">
    <source>
        <dbReference type="SAM" id="MobiDB-lite"/>
    </source>
</evidence>
<protein>
    <submittedName>
        <fullName evidence="3">Bifunctional nuclease family protein</fullName>
    </submittedName>
</protein>
<dbReference type="AlphaFoldDB" id="A0A5R9BL78"/>
<dbReference type="OrthoDB" id="9788698at2"/>
<reference evidence="3 4" key="1">
    <citation type="submission" date="2019-05" db="EMBL/GenBank/DDBJ databases">
        <title>Nesterenkonia sp. GY074 isolated from the Southern Atlantic Ocean.</title>
        <authorList>
            <person name="Zhang G."/>
        </authorList>
    </citation>
    <scope>NUCLEOTIDE SEQUENCE [LARGE SCALE GENOMIC DNA]</scope>
    <source>
        <strain evidence="3 4">GY074</strain>
    </source>
</reference>
<evidence type="ECO:0000313" key="3">
    <source>
        <dbReference type="EMBL" id="TLQ01478.1"/>
    </source>
</evidence>
<evidence type="ECO:0000313" key="4">
    <source>
        <dbReference type="Proteomes" id="UP000310458"/>
    </source>
</evidence>
<dbReference type="GO" id="GO:0004518">
    <property type="term" value="F:nuclease activity"/>
    <property type="evidence" value="ECO:0007669"/>
    <property type="project" value="InterPro"/>
</dbReference>
<dbReference type="Gene3D" id="3.10.690.10">
    <property type="entry name" value="Bifunctional nuclease domain"/>
    <property type="match status" value="1"/>
</dbReference>
<proteinExistence type="predicted"/>
<dbReference type="SUPFAM" id="SSF103256">
    <property type="entry name" value="Hypothetical protein TM0160"/>
    <property type="match status" value="1"/>
</dbReference>
<dbReference type="EMBL" id="VAVZ01000001">
    <property type="protein sequence ID" value="TLQ01478.1"/>
    <property type="molecule type" value="Genomic_DNA"/>
</dbReference>
<comment type="caution">
    <text evidence="3">The sequence shown here is derived from an EMBL/GenBank/DDBJ whole genome shotgun (WGS) entry which is preliminary data.</text>
</comment>
<feature type="region of interest" description="Disordered" evidence="1">
    <location>
        <begin position="136"/>
        <end position="162"/>
    </location>
</feature>
<dbReference type="RefSeq" id="WP_138251557.1">
    <property type="nucleotide sequence ID" value="NZ_VAVZ01000001.1"/>
</dbReference>
<keyword evidence="4" id="KW-1185">Reference proteome</keyword>